<dbReference type="GeneTree" id="ENSGT00910000147519"/>
<organism evidence="2 3">
    <name type="scientific">Moschus moschiferus</name>
    <name type="common">Siberian musk deer</name>
    <name type="synonym">Moschus sibiricus</name>
    <dbReference type="NCBI Taxonomy" id="68415"/>
    <lineage>
        <taxon>Eukaryota</taxon>
        <taxon>Metazoa</taxon>
        <taxon>Chordata</taxon>
        <taxon>Craniata</taxon>
        <taxon>Vertebrata</taxon>
        <taxon>Euteleostomi</taxon>
        <taxon>Mammalia</taxon>
        <taxon>Eutheria</taxon>
        <taxon>Laurasiatheria</taxon>
        <taxon>Artiodactyla</taxon>
        <taxon>Ruminantia</taxon>
        <taxon>Pecora</taxon>
        <taxon>Moschidae</taxon>
        <taxon>Moschus</taxon>
    </lineage>
</organism>
<keyword evidence="1" id="KW-0732">Signal</keyword>
<dbReference type="Ensembl" id="ENSMMST00000022037.1">
    <property type="protein sequence ID" value="ENSMMSP00000019968.1"/>
    <property type="gene ID" value="ENSMMSG00000015053.1"/>
</dbReference>
<reference evidence="2" key="1">
    <citation type="submission" date="2025-08" db="UniProtKB">
        <authorList>
            <consortium name="Ensembl"/>
        </authorList>
    </citation>
    <scope>IDENTIFICATION</scope>
</reference>
<name>A0A8C6DT89_MOSMO</name>
<feature type="signal peptide" evidence="1">
    <location>
        <begin position="1"/>
        <end position="24"/>
    </location>
</feature>
<dbReference type="Proteomes" id="UP000694544">
    <property type="component" value="Unplaced"/>
</dbReference>
<dbReference type="AlphaFoldDB" id="A0A8C6DT89"/>
<evidence type="ECO:0000313" key="3">
    <source>
        <dbReference type="Proteomes" id="UP000694544"/>
    </source>
</evidence>
<evidence type="ECO:0000313" key="2">
    <source>
        <dbReference type="Ensembl" id="ENSMMSP00000019968.1"/>
    </source>
</evidence>
<accession>A0A8C6DT89</accession>
<keyword evidence="3" id="KW-1185">Reference proteome</keyword>
<protein>
    <submittedName>
        <fullName evidence="2">Uncharacterized protein</fullName>
    </submittedName>
</protein>
<feature type="chain" id="PRO_5034564401" evidence="1">
    <location>
        <begin position="25"/>
        <end position="176"/>
    </location>
</feature>
<reference evidence="2" key="2">
    <citation type="submission" date="2025-09" db="UniProtKB">
        <authorList>
            <consortium name="Ensembl"/>
        </authorList>
    </citation>
    <scope>IDENTIFICATION</scope>
</reference>
<proteinExistence type="predicted"/>
<evidence type="ECO:0000256" key="1">
    <source>
        <dbReference type="SAM" id="SignalP"/>
    </source>
</evidence>
<sequence>VCVFWGVGWVLARVGLLGVWEGLGERWRMKSPAPFLNSRPHKPGREGAYSCCRVSCRCAKMGVGGGEGAWQSSPQGGSLKAIQFLLPGGRQDRGEGWVGDLGVPCVQLCIFRGVLRLVPAVGVSVCVSLRFPVPCMTCDAADTTILCAGVCWGHRGARPVSCCTRHPVTHVLGCRK</sequence>